<dbReference type="InterPro" id="IPR011701">
    <property type="entry name" value="MFS"/>
</dbReference>
<dbReference type="OrthoDB" id="2213137at2759"/>
<dbReference type="SUPFAM" id="SSF103473">
    <property type="entry name" value="MFS general substrate transporter"/>
    <property type="match status" value="1"/>
</dbReference>
<feature type="transmembrane region" description="Helical" evidence="4">
    <location>
        <begin position="532"/>
        <end position="551"/>
    </location>
</feature>
<feature type="transmembrane region" description="Helical" evidence="4">
    <location>
        <begin position="557"/>
        <end position="582"/>
    </location>
</feature>
<evidence type="ECO:0000256" key="2">
    <source>
        <dbReference type="ARBA" id="ARBA00006727"/>
    </source>
</evidence>
<feature type="transmembrane region" description="Helical" evidence="4">
    <location>
        <begin position="293"/>
        <end position="318"/>
    </location>
</feature>
<reference evidence="5 6" key="1">
    <citation type="journal article" date="2020" name="ISME J.">
        <title>Uncovering the hidden diversity of litter-decomposition mechanisms in mushroom-forming fungi.</title>
        <authorList>
            <person name="Floudas D."/>
            <person name="Bentzer J."/>
            <person name="Ahren D."/>
            <person name="Johansson T."/>
            <person name="Persson P."/>
            <person name="Tunlid A."/>
        </authorList>
    </citation>
    <scope>NUCLEOTIDE SEQUENCE [LARGE SCALE GENOMIC DNA]</scope>
    <source>
        <strain evidence="5 6">CBS 101986</strain>
    </source>
</reference>
<keyword evidence="6" id="KW-1185">Reference proteome</keyword>
<gene>
    <name evidence="5" type="ORF">D9619_010387</name>
</gene>
<comment type="similarity">
    <text evidence="2">Belongs to the major facilitator superfamily. Monocarboxylate porter (TC 2.A.1.13) family.</text>
</comment>
<keyword evidence="4" id="KW-0472">Membrane</keyword>
<dbReference type="Pfam" id="PF07690">
    <property type="entry name" value="MFS_1"/>
    <property type="match status" value="1"/>
</dbReference>
<dbReference type="GO" id="GO:0016020">
    <property type="term" value="C:membrane"/>
    <property type="evidence" value="ECO:0007669"/>
    <property type="project" value="UniProtKB-SubCell"/>
</dbReference>
<feature type="transmembrane region" description="Helical" evidence="4">
    <location>
        <begin position="405"/>
        <end position="426"/>
    </location>
</feature>
<feature type="transmembrane region" description="Helical" evidence="4">
    <location>
        <begin position="234"/>
        <end position="255"/>
    </location>
</feature>
<evidence type="ECO:0000256" key="4">
    <source>
        <dbReference type="SAM" id="Phobius"/>
    </source>
</evidence>
<evidence type="ECO:0000313" key="6">
    <source>
        <dbReference type="Proteomes" id="UP000567179"/>
    </source>
</evidence>
<keyword evidence="4" id="KW-0812">Transmembrane</keyword>
<comment type="subcellular location">
    <subcellularLocation>
        <location evidence="1">Membrane</location>
        <topology evidence="1">Multi-pass membrane protein</topology>
    </subcellularLocation>
</comment>
<proteinExistence type="inferred from homology"/>
<protein>
    <recommendedName>
        <fullName evidence="7">Major facilitator superfamily (MFS) profile domain-containing protein</fullName>
    </recommendedName>
</protein>
<feature type="transmembrane region" description="Helical" evidence="4">
    <location>
        <begin position="262"/>
        <end position="281"/>
    </location>
</feature>
<feature type="region of interest" description="Disordered" evidence="3">
    <location>
        <begin position="1"/>
        <end position="58"/>
    </location>
</feature>
<feature type="transmembrane region" description="Helical" evidence="4">
    <location>
        <begin position="470"/>
        <end position="488"/>
    </location>
</feature>
<feature type="transmembrane region" description="Helical" evidence="4">
    <location>
        <begin position="357"/>
        <end position="378"/>
    </location>
</feature>
<dbReference type="InterPro" id="IPR050327">
    <property type="entry name" value="Proton-linked_MCT"/>
</dbReference>
<name>A0A8H5ERQ2_9AGAR</name>
<organism evidence="5 6">
    <name type="scientific">Psilocybe cf. subviscida</name>
    <dbReference type="NCBI Taxonomy" id="2480587"/>
    <lineage>
        <taxon>Eukaryota</taxon>
        <taxon>Fungi</taxon>
        <taxon>Dikarya</taxon>
        <taxon>Basidiomycota</taxon>
        <taxon>Agaricomycotina</taxon>
        <taxon>Agaricomycetes</taxon>
        <taxon>Agaricomycetidae</taxon>
        <taxon>Agaricales</taxon>
        <taxon>Agaricineae</taxon>
        <taxon>Strophariaceae</taxon>
        <taxon>Psilocybe</taxon>
    </lineage>
</organism>
<dbReference type="EMBL" id="JAACJJ010000058">
    <property type="protein sequence ID" value="KAF5309899.1"/>
    <property type="molecule type" value="Genomic_DNA"/>
</dbReference>
<feature type="transmembrane region" description="Helical" evidence="4">
    <location>
        <begin position="438"/>
        <end position="458"/>
    </location>
</feature>
<feature type="transmembrane region" description="Helical" evidence="4">
    <location>
        <begin position="193"/>
        <end position="214"/>
    </location>
</feature>
<dbReference type="PANTHER" id="PTHR11360:SF234">
    <property type="entry name" value="MFS-TYPE TRANSPORTER DBAD-RELATED"/>
    <property type="match status" value="1"/>
</dbReference>
<feature type="compositionally biased region" description="Basic and acidic residues" evidence="3">
    <location>
        <begin position="13"/>
        <end position="22"/>
    </location>
</feature>
<dbReference type="Proteomes" id="UP000567179">
    <property type="component" value="Unassembled WGS sequence"/>
</dbReference>
<dbReference type="Gene3D" id="1.20.1250.20">
    <property type="entry name" value="MFS general substrate transporter like domains"/>
    <property type="match status" value="2"/>
</dbReference>
<comment type="caution">
    <text evidence="5">The sequence shown here is derived from an EMBL/GenBank/DDBJ whole genome shotgun (WGS) entry which is preliminary data.</text>
</comment>
<evidence type="ECO:0000313" key="5">
    <source>
        <dbReference type="EMBL" id="KAF5309899.1"/>
    </source>
</evidence>
<evidence type="ECO:0000256" key="1">
    <source>
        <dbReference type="ARBA" id="ARBA00004141"/>
    </source>
</evidence>
<evidence type="ECO:0000256" key="3">
    <source>
        <dbReference type="SAM" id="MobiDB-lite"/>
    </source>
</evidence>
<keyword evidence="4" id="KW-1133">Transmembrane helix</keyword>
<dbReference type="AlphaFoldDB" id="A0A8H5ERQ2"/>
<dbReference type="PANTHER" id="PTHR11360">
    <property type="entry name" value="MONOCARBOXYLATE TRANSPORTER"/>
    <property type="match status" value="1"/>
</dbReference>
<dbReference type="InterPro" id="IPR036259">
    <property type="entry name" value="MFS_trans_sf"/>
</dbReference>
<sequence length="602" mass="66333">MSFAQFPVKPRHDRPYSPRLDRQYSPNPTTPIPSPRLRSPRPPTASRDLRRERRRARIIEPRSPTYPVPAYIPERPAPILELPGLPPRTIPRSSFPKPPKNLGDKLIASSKNFLERVRPKWLPRDPTTPTIPAVTPKTAQFVNDTAYNTPKDYETFDDYERAISKDDIISYYEDSGKHDPPPLFAKSLPDGGLNAWVSVVGAFMIQFATIGYMFTWNVFEDVYNHSFMTDQSPVAVRFVGSLQWFFAFLLCVVGGKLVDMGLFKYVVPAGSAFFALCLFLLSITGEEELGKAFVFQGIGMGIGMGLVFIPTIVVPLYYFKNQRGFAVGVAMSGASFGGMVFPTALRSMIPHVGVGGAIRATAIIATLFLAVGNAIFVWRPLPKQEKPLYPVPRLDLAKYSQEKEYIYAAGGMFLTMLFIYYPVMYLDLIGIENSVDEGIAFNAVLILSLTGVMGRIGLGYASDIVGPWNLLIAVSGGLALMMFTMSTIQGVKSLVFYALFYGAFAGAWLSLMTTALVSLASRPTEYGTRIGLIFSASSIAVLFSFLLQSGLLASKNWAIPSAISGLLFMGVTGLAFLSRTLLAARKTSTRRRIEVLQGLFVL</sequence>
<feature type="transmembrane region" description="Helical" evidence="4">
    <location>
        <begin position="494"/>
        <end position="520"/>
    </location>
</feature>
<feature type="transmembrane region" description="Helical" evidence="4">
    <location>
        <begin position="325"/>
        <end position="345"/>
    </location>
</feature>
<evidence type="ECO:0008006" key="7">
    <source>
        <dbReference type="Google" id="ProtNLM"/>
    </source>
</evidence>
<accession>A0A8H5ERQ2</accession>
<dbReference type="GO" id="GO:0022857">
    <property type="term" value="F:transmembrane transporter activity"/>
    <property type="evidence" value="ECO:0007669"/>
    <property type="project" value="InterPro"/>
</dbReference>